<dbReference type="RefSeq" id="WP_113062523.1">
    <property type="nucleotide sequence ID" value="NZ_UATH01000001.1"/>
</dbReference>
<dbReference type="Proteomes" id="UP000250242">
    <property type="component" value="Unassembled WGS sequence"/>
</dbReference>
<protein>
    <submittedName>
        <fullName evidence="1">Uncharacterized protein</fullName>
    </submittedName>
</protein>
<reference evidence="1 2" key="1">
    <citation type="submission" date="2018-06" db="EMBL/GenBank/DDBJ databases">
        <authorList>
            <consortium name="Pathogen Informatics"/>
            <person name="Doyle S."/>
        </authorList>
    </citation>
    <scope>NUCLEOTIDE SEQUENCE [LARGE SCALE GENOMIC DNA]</scope>
    <source>
        <strain evidence="1 2">NCTC11009</strain>
    </source>
</reference>
<accession>A0A2X1UWE7</accession>
<evidence type="ECO:0000313" key="2">
    <source>
        <dbReference type="Proteomes" id="UP000250242"/>
    </source>
</evidence>
<dbReference type="AlphaFoldDB" id="A0A2X1UWE7"/>
<evidence type="ECO:0000313" key="1">
    <source>
        <dbReference type="EMBL" id="SPY08043.1"/>
    </source>
</evidence>
<gene>
    <name evidence="1" type="ORF">NCTC11009_01260</name>
</gene>
<proteinExistence type="predicted"/>
<name>A0A2X1UWE7_9BURK</name>
<sequence>MNINQKRLQAKGFQYTSEFNHTKDRMIDILNVSESHFISMASEASIRHAGFEGKIKLIEVYSLYHGIAMEIRAENNKIIDVKADLLMFADEIKIYYDQWISGGDHWDQVKGKSIFDILPYDLKNKILLQVRDL</sequence>
<dbReference type="EMBL" id="UATH01000001">
    <property type="protein sequence ID" value="SPY08043.1"/>
    <property type="molecule type" value="Genomic_DNA"/>
</dbReference>
<organism evidence="1 2">
    <name type="scientific">Oligella urethralis</name>
    <dbReference type="NCBI Taxonomy" id="90245"/>
    <lineage>
        <taxon>Bacteria</taxon>
        <taxon>Pseudomonadati</taxon>
        <taxon>Pseudomonadota</taxon>
        <taxon>Betaproteobacteria</taxon>
        <taxon>Burkholderiales</taxon>
        <taxon>Alcaligenaceae</taxon>
        <taxon>Oligella</taxon>
    </lineage>
</organism>